<dbReference type="VEuPathDB" id="PiroplasmaDB:BOVATA_015990"/>
<keyword evidence="1" id="KW-0808">Transferase</keyword>
<reference evidence="1 2" key="1">
    <citation type="journal article" date="2017" name="BMC Genomics">
        <title>Whole-genome assembly of Babesia ovata and comparative genomics between closely related pathogens.</title>
        <authorList>
            <person name="Yamagishi J."/>
            <person name="Asada M."/>
            <person name="Hakimi H."/>
            <person name="Tanaka T.Q."/>
            <person name="Sugimoto C."/>
            <person name="Kawazu S."/>
        </authorList>
    </citation>
    <scope>NUCLEOTIDE SEQUENCE [LARGE SCALE GENOMIC DNA]</scope>
    <source>
        <strain evidence="1 2">Miyake</strain>
    </source>
</reference>
<dbReference type="AlphaFoldDB" id="A0A2H6KAU7"/>
<dbReference type="Proteomes" id="UP000236319">
    <property type="component" value="Unassembled WGS sequence"/>
</dbReference>
<evidence type="ECO:0000313" key="1">
    <source>
        <dbReference type="EMBL" id="GBE60106.1"/>
    </source>
</evidence>
<dbReference type="GeneID" id="39873876"/>
<accession>A0A2H6KAU7</accession>
<gene>
    <name evidence="1" type="ORF">BOVATA_015990</name>
</gene>
<name>A0A2H6KAU7_9APIC</name>
<dbReference type="GO" id="GO:0016740">
    <property type="term" value="F:transferase activity"/>
    <property type="evidence" value="ECO:0007669"/>
    <property type="project" value="UniProtKB-KW"/>
</dbReference>
<evidence type="ECO:0000313" key="2">
    <source>
        <dbReference type="Proteomes" id="UP000236319"/>
    </source>
</evidence>
<keyword evidence="2" id="KW-1185">Reference proteome</keyword>
<comment type="caution">
    <text evidence="1">The sequence shown here is derived from an EMBL/GenBank/DDBJ whole genome shotgun (WGS) entry which is preliminary data.</text>
</comment>
<protein>
    <submittedName>
        <fullName evidence="1">SAM-dependent methlyltransferase, putative</fullName>
    </submittedName>
</protein>
<dbReference type="RefSeq" id="XP_028866349.1">
    <property type="nucleotide sequence ID" value="XM_029010516.1"/>
</dbReference>
<proteinExistence type="predicted"/>
<dbReference type="OrthoDB" id="10663499at2759"/>
<dbReference type="EMBL" id="BDSA01000002">
    <property type="protein sequence ID" value="GBE60106.1"/>
    <property type="molecule type" value="Genomic_DNA"/>
</dbReference>
<sequence>MDDREAADRTLRGYKEVALDFGLAACGEPLGGPRLDETLLLQEREDRAIGLVEHQQDLGVVSVRNRRVIDTLGIVLSNLRREHAVDEVLLQPLVGVVDQQLLVRVALEVLEPVDVQDAYPAVRAVVKLDDAVDLVNAELEQRAVQVLRKRTDVHLRSCHGYRRGDVAALDLDDLREQDARDAPHEVIEPGVGAQCLQFTTHSSKLLHVVDAGSVAALAAVQEAVRLHRAEAVRLLLGCGEALQALVEDVVVALVVGLELDAGQLQHVAANYTALKPALGRHQNLDELAEPGTVVVAQRLSIAKRLQDHVGAHHDLLHVVRILARPVREEAHQLLRSLGFPGTGLATHDARLALVVAQQPADCALRNRVRVRGHVGREADGGVRLPVPLDDMRAIQVGDQPKRVQHNQ</sequence>
<organism evidence="1 2">
    <name type="scientific">Babesia ovata</name>
    <dbReference type="NCBI Taxonomy" id="189622"/>
    <lineage>
        <taxon>Eukaryota</taxon>
        <taxon>Sar</taxon>
        <taxon>Alveolata</taxon>
        <taxon>Apicomplexa</taxon>
        <taxon>Aconoidasida</taxon>
        <taxon>Piroplasmida</taxon>
        <taxon>Babesiidae</taxon>
        <taxon>Babesia</taxon>
    </lineage>
</organism>